<evidence type="ECO:0000313" key="1">
    <source>
        <dbReference type="EMBL" id="AIS31864.1"/>
    </source>
</evidence>
<dbReference type="RefSeq" id="WP_048085056.1">
    <property type="nucleotide sequence ID" value="NZ_CP006933.1"/>
</dbReference>
<dbReference type="GeneID" id="26739541"/>
<dbReference type="EMBL" id="CP006933">
    <property type="protein sequence ID" value="AIS31864.1"/>
    <property type="molecule type" value="Genomic_DNA"/>
</dbReference>
<dbReference type="EMBL" id="LN734822">
    <property type="protein sequence ID" value="CEL24933.1"/>
    <property type="molecule type" value="Genomic_DNA"/>
</dbReference>
<evidence type="ECO:0000313" key="2">
    <source>
        <dbReference type="EMBL" id="CEL24933.1"/>
    </source>
</evidence>
<organism evidence="1 3">
    <name type="scientific">Methanobacterium formicicum</name>
    <dbReference type="NCBI Taxonomy" id="2162"/>
    <lineage>
        <taxon>Archaea</taxon>
        <taxon>Methanobacteriati</taxon>
        <taxon>Methanobacteriota</taxon>
        <taxon>Methanomada group</taxon>
        <taxon>Methanobacteria</taxon>
        <taxon>Methanobacteriales</taxon>
        <taxon>Methanobacteriaceae</taxon>
        <taxon>Methanobacterium</taxon>
    </lineage>
</organism>
<protein>
    <submittedName>
        <fullName evidence="1">Uncharacterized protein</fullName>
    </submittedName>
</protein>
<evidence type="ECO:0000313" key="3">
    <source>
        <dbReference type="Proteomes" id="UP000029661"/>
    </source>
</evidence>
<keyword evidence="4" id="KW-1185">Reference proteome</keyword>
<reference evidence="2" key="2">
    <citation type="submission" date="2014-09" db="EMBL/GenBank/DDBJ databases">
        <authorList>
            <person name="Bishop-Lilly K.A."/>
            <person name="Broomall S.M."/>
            <person name="Chain P.S."/>
            <person name="Chertkov O."/>
            <person name="Coyne S.R."/>
            <person name="Daligault H.E."/>
            <person name="Davenport K.W."/>
            <person name="Erkkila T."/>
            <person name="Frey K.G."/>
            <person name="Gibbons H.S."/>
            <person name="Gu W."/>
            <person name="Jaissle J."/>
            <person name="Johnson S.L."/>
            <person name="Koroleva G.I."/>
            <person name="Ladner J.T."/>
            <person name="Lo C.-C."/>
            <person name="Minogue T.D."/>
            <person name="Munk C."/>
            <person name="Palacios G.F."/>
            <person name="Redden C.L."/>
            <person name="Rosenzweig C.N."/>
            <person name="Scholz M.B."/>
            <person name="Teshima H."/>
            <person name="Xu Y."/>
        </authorList>
    </citation>
    <scope>NUCLEOTIDE SEQUENCE</scope>
    <source>
        <strain evidence="2">Mb9</strain>
    </source>
</reference>
<gene>
    <name evidence="1" type="ORF">BRM9_1048</name>
    <name evidence="2" type="ORF">MB9_1295</name>
</gene>
<sequence>MSYHPDDPEFTDANPDLVLFTLICPECGVANPDGSLNCLVCDKDLTQTVLFLEDDSFDLELTKDALIEYRKNFWGTERTGKVLVYPLSDISNIEYGSPITRFKFDYKNERQVIPLRKENMEILKEILPQIIDPN</sequence>
<dbReference type="Proteomes" id="UP000029661">
    <property type="component" value="Chromosome"/>
</dbReference>
<dbReference type="Proteomes" id="UP000062768">
    <property type="component" value="Chromosome I"/>
</dbReference>
<reference evidence="1" key="1">
    <citation type="submission" date="2013-12" db="EMBL/GenBank/DDBJ databases">
        <title>The complete genome sequence of Methanobacterium sp. BRM9.</title>
        <authorList>
            <consortium name="Pastoral Greenhouse Gas Research Consortium"/>
            <person name="Kelly W.J."/>
            <person name="Leahy S.C."/>
            <person name="Perry R."/>
            <person name="Li D."/>
            <person name="Altermann E."/>
            <person name="Lambie S.C."/>
            <person name="Attwood G.T."/>
        </authorList>
    </citation>
    <scope>NUCLEOTIDE SEQUENCE [LARGE SCALE GENOMIC DNA]</scope>
    <source>
        <strain evidence="1">BRM9</strain>
    </source>
</reference>
<proteinExistence type="predicted"/>
<dbReference type="AlphaFoldDB" id="A0A089ZV59"/>
<dbReference type="PATRIC" id="fig|2162.10.peg.1354"/>
<name>A0A089ZV59_METFO</name>
<dbReference type="KEGG" id="mfc:BRM9_1048"/>
<dbReference type="OrthoDB" id="69680at2157"/>
<accession>A0A089ZV59</accession>
<evidence type="ECO:0000313" key="4">
    <source>
        <dbReference type="Proteomes" id="UP000062768"/>
    </source>
</evidence>